<dbReference type="SUPFAM" id="SSF90123">
    <property type="entry name" value="ABC transporter transmembrane region"/>
    <property type="match status" value="1"/>
</dbReference>
<keyword evidence="3" id="KW-0547">Nucleotide-binding</keyword>
<evidence type="ECO:0000259" key="8">
    <source>
        <dbReference type="PROSITE" id="PS50929"/>
    </source>
</evidence>
<keyword evidence="6 7" id="KW-0472">Membrane</keyword>
<accession>A0ABY9CMI6</accession>
<evidence type="ECO:0000256" key="2">
    <source>
        <dbReference type="ARBA" id="ARBA00022692"/>
    </source>
</evidence>
<dbReference type="InterPro" id="IPR050173">
    <property type="entry name" value="ABC_transporter_C-like"/>
</dbReference>
<evidence type="ECO:0000256" key="5">
    <source>
        <dbReference type="ARBA" id="ARBA00022989"/>
    </source>
</evidence>
<dbReference type="InterPro" id="IPR011527">
    <property type="entry name" value="ABC1_TM_dom"/>
</dbReference>
<organism evidence="9 10">
    <name type="scientific">Vitis vinifera</name>
    <name type="common">Grape</name>
    <dbReference type="NCBI Taxonomy" id="29760"/>
    <lineage>
        <taxon>Eukaryota</taxon>
        <taxon>Viridiplantae</taxon>
        <taxon>Streptophyta</taxon>
        <taxon>Embryophyta</taxon>
        <taxon>Tracheophyta</taxon>
        <taxon>Spermatophyta</taxon>
        <taxon>Magnoliopsida</taxon>
        <taxon>eudicotyledons</taxon>
        <taxon>Gunneridae</taxon>
        <taxon>Pentapetalae</taxon>
        <taxon>rosids</taxon>
        <taxon>Vitales</taxon>
        <taxon>Vitaceae</taxon>
        <taxon>Viteae</taxon>
        <taxon>Vitis</taxon>
    </lineage>
</organism>
<dbReference type="Proteomes" id="UP001227230">
    <property type="component" value="Chromosome 10"/>
</dbReference>
<evidence type="ECO:0000313" key="9">
    <source>
        <dbReference type="EMBL" id="WJZ96763.1"/>
    </source>
</evidence>
<feature type="domain" description="ABC transmembrane type-1" evidence="8">
    <location>
        <begin position="19"/>
        <end position="168"/>
    </location>
</feature>
<dbReference type="PANTHER" id="PTHR24223:SF189">
    <property type="entry name" value="ABC TRANSPORTER C FAMILY MEMBER 5"/>
    <property type="match status" value="1"/>
</dbReference>
<dbReference type="PANTHER" id="PTHR24223">
    <property type="entry name" value="ATP-BINDING CASSETTE SUB-FAMILY C"/>
    <property type="match status" value="1"/>
</dbReference>
<dbReference type="Gene3D" id="1.20.1560.10">
    <property type="entry name" value="ABC transporter type 1, transmembrane domain"/>
    <property type="match status" value="1"/>
</dbReference>
<evidence type="ECO:0000256" key="1">
    <source>
        <dbReference type="ARBA" id="ARBA00022448"/>
    </source>
</evidence>
<proteinExistence type="predicted"/>
<dbReference type="PROSITE" id="PS50929">
    <property type="entry name" value="ABC_TM1F"/>
    <property type="match status" value="1"/>
</dbReference>
<dbReference type="Pfam" id="PF00664">
    <property type="entry name" value="ABC_membrane"/>
    <property type="match status" value="1"/>
</dbReference>
<keyword evidence="1" id="KW-0813">Transport</keyword>
<dbReference type="InterPro" id="IPR036640">
    <property type="entry name" value="ABC1_TM_sf"/>
</dbReference>
<keyword evidence="10" id="KW-1185">Reference proteome</keyword>
<protein>
    <recommendedName>
        <fullName evidence="8">ABC transmembrane type-1 domain-containing protein</fullName>
    </recommendedName>
</protein>
<evidence type="ECO:0000313" key="10">
    <source>
        <dbReference type="Proteomes" id="UP001227230"/>
    </source>
</evidence>
<sequence length="168" mass="18462">MKIYLSHMAATCKGLLIPLIILAQALFQVLQIAYWWIAWANPQTEGQLPKTSPMVLLGVFMALAFGSFCFIFVRFVPVATSGLEAASELFVEMLKSVFRAPMSFFDSTSAGRILNRVSIDQSVVDLDIPFRLGGFAPTTIQLLGIVTVMTKITRQVLLLVISMAIACL</sequence>
<dbReference type="EMBL" id="CP126657">
    <property type="protein sequence ID" value="WJZ96763.1"/>
    <property type="molecule type" value="Genomic_DNA"/>
</dbReference>
<evidence type="ECO:0000256" key="3">
    <source>
        <dbReference type="ARBA" id="ARBA00022741"/>
    </source>
</evidence>
<reference evidence="9 10" key="1">
    <citation type="journal article" date="2023" name="Hortic Res">
        <title>The complete reference genome for grapevine (Vitis vinifera L.) genetics and breeding.</title>
        <authorList>
            <person name="Shi X."/>
            <person name="Cao S."/>
            <person name="Wang X."/>
            <person name="Huang S."/>
            <person name="Wang Y."/>
            <person name="Liu Z."/>
            <person name="Liu W."/>
            <person name="Leng X."/>
            <person name="Peng Y."/>
            <person name="Wang N."/>
            <person name="Wang Y."/>
            <person name="Ma Z."/>
            <person name="Xu X."/>
            <person name="Zhang F."/>
            <person name="Xue H."/>
            <person name="Zhong H."/>
            <person name="Wang Y."/>
            <person name="Zhang K."/>
            <person name="Velt A."/>
            <person name="Avia K."/>
            <person name="Holtgrawe D."/>
            <person name="Grimplet J."/>
            <person name="Matus J.T."/>
            <person name="Ware D."/>
            <person name="Wu X."/>
            <person name="Wang H."/>
            <person name="Liu C."/>
            <person name="Fang Y."/>
            <person name="Rustenholz C."/>
            <person name="Cheng Z."/>
            <person name="Xiao H."/>
            <person name="Zhou Y."/>
        </authorList>
    </citation>
    <scope>NUCLEOTIDE SEQUENCE [LARGE SCALE GENOMIC DNA]</scope>
    <source>
        <strain evidence="10">cv. Pinot noir / PN40024</strain>
        <tissue evidence="9">Leaf</tissue>
    </source>
</reference>
<evidence type="ECO:0000256" key="7">
    <source>
        <dbReference type="SAM" id="Phobius"/>
    </source>
</evidence>
<evidence type="ECO:0000256" key="6">
    <source>
        <dbReference type="ARBA" id="ARBA00023136"/>
    </source>
</evidence>
<keyword evidence="5 7" id="KW-1133">Transmembrane helix</keyword>
<feature type="transmembrane region" description="Helical" evidence="7">
    <location>
        <begin position="12"/>
        <end position="34"/>
    </location>
</feature>
<evidence type="ECO:0000256" key="4">
    <source>
        <dbReference type="ARBA" id="ARBA00022840"/>
    </source>
</evidence>
<name>A0ABY9CMI6_VITVI</name>
<gene>
    <name evidence="9" type="ORF">VitviT2T_015416</name>
</gene>
<keyword evidence="4" id="KW-0067">ATP-binding</keyword>
<keyword evidence="2 7" id="KW-0812">Transmembrane</keyword>
<feature type="transmembrane region" description="Helical" evidence="7">
    <location>
        <begin position="54"/>
        <end position="73"/>
    </location>
</feature>